<keyword evidence="2" id="KW-1185">Reference proteome</keyword>
<keyword evidence="1" id="KW-1133">Transmembrane helix</keyword>
<proteinExistence type="predicted"/>
<protein>
    <submittedName>
        <fullName evidence="3">Uncharacterized protein</fullName>
    </submittedName>
</protein>
<evidence type="ECO:0000256" key="1">
    <source>
        <dbReference type="SAM" id="Phobius"/>
    </source>
</evidence>
<accession>A0A1I7WZG9</accession>
<organism evidence="2 3">
    <name type="scientific">Heterorhabditis bacteriophora</name>
    <name type="common">Entomopathogenic nematode worm</name>
    <dbReference type="NCBI Taxonomy" id="37862"/>
    <lineage>
        <taxon>Eukaryota</taxon>
        <taxon>Metazoa</taxon>
        <taxon>Ecdysozoa</taxon>
        <taxon>Nematoda</taxon>
        <taxon>Chromadorea</taxon>
        <taxon>Rhabditida</taxon>
        <taxon>Rhabditina</taxon>
        <taxon>Rhabditomorpha</taxon>
        <taxon>Strongyloidea</taxon>
        <taxon>Heterorhabditidae</taxon>
        <taxon>Heterorhabditis</taxon>
    </lineage>
</organism>
<reference evidence="3" key="1">
    <citation type="submission" date="2016-11" db="UniProtKB">
        <authorList>
            <consortium name="WormBaseParasite"/>
        </authorList>
    </citation>
    <scope>IDENTIFICATION</scope>
</reference>
<evidence type="ECO:0000313" key="2">
    <source>
        <dbReference type="Proteomes" id="UP000095283"/>
    </source>
</evidence>
<keyword evidence="1" id="KW-0472">Membrane</keyword>
<dbReference type="WBParaSite" id="Hba_10588">
    <property type="protein sequence ID" value="Hba_10588"/>
    <property type="gene ID" value="Hba_10588"/>
</dbReference>
<dbReference type="Proteomes" id="UP000095283">
    <property type="component" value="Unplaced"/>
</dbReference>
<keyword evidence="1" id="KW-0812">Transmembrane</keyword>
<sequence>MEFGVPRDHPTPVVTLSEVEELNHILEVRVLFFCYYYNYNMFCLLTVIISLNLGIVKSFNLLNYLLNAKKKRLNQWEDIIFMLKQITSNI</sequence>
<evidence type="ECO:0000313" key="3">
    <source>
        <dbReference type="WBParaSite" id="Hba_10588"/>
    </source>
</evidence>
<dbReference type="AlphaFoldDB" id="A0A1I7WZG9"/>
<name>A0A1I7WZG9_HETBA</name>
<feature type="transmembrane region" description="Helical" evidence="1">
    <location>
        <begin position="39"/>
        <end position="66"/>
    </location>
</feature>